<evidence type="ECO:0000256" key="6">
    <source>
        <dbReference type="ARBA" id="ARBA00023128"/>
    </source>
</evidence>
<protein>
    <submittedName>
        <fullName evidence="10">Mitochondrial fusion</fullName>
    </submittedName>
</protein>
<evidence type="ECO:0000256" key="3">
    <source>
        <dbReference type="ARBA" id="ARBA00022692"/>
    </source>
</evidence>
<keyword evidence="5 9" id="KW-1133">Transmembrane helix</keyword>
<gene>
    <name evidence="10" type="primary">FAM73B</name>
    <name evidence="10" type="ORF">OS493_024734</name>
</gene>
<dbReference type="Pfam" id="PF10265">
    <property type="entry name" value="Miga"/>
    <property type="match status" value="1"/>
</dbReference>
<keyword evidence="7 9" id="KW-0472">Membrane</keyword>
<dbReference type="OrthoDB" id="8880065at2759"/>
<accession>A0A9X0CWF1</accession>
<dbReference type="InterPro" id="IPR019392">
    <property type="entry name" value="Miga"/>
</dbReference>
<feature type="region of interest" description="Disordered" evidence="8">
    <location>
        <begin position="36"/>
        <end position="64"/>
    </location>
</feature>
<dbReference type="GO" id="GO:0005741">
    <property type="term" value="C:mitochondrial outer membrane"/>
    <property type="evidence" value="ECO:0007669"/>
    <property type="project" value="UniProtKB-SubCell"/>
</dbReference>
<evidence type="ECO:0000256" key="1">
    <source>
        <dbReference type="ARBA" id="ARBA00004294"/>
    </source>
</evidence>
<evidence type="ECO:0000313" key="11">
    <source>
        <dbReference type="Proteomes" id="UP001163046"/>
    </source>
</evidence>
<comment type="similarity">
    <text evidence="2">Belongs to the mitoguardin family.</text>
</comment>
<keyword evidence="6" id="KW-0496">Mitochondrion</keyword>
<sequence>MFRSSRVVQITALLALSIGTGALLFLTARYLKRKRREPSTGKSSSYNDRPLRRKRTATAGSSRFSVGELSRPSIKGASFDNELVLRRHVASLTCRSQNGNMDDSIIVTDGRISEDSAVDLGDIITDEEEIIEELIKRGVESFEMALEHWYEAAEYVMARRRQVVSQREDSFFILEADEKLNALISGSRKLRRVIEQYDLMETPLPRTPSNMLTWIDDESLQEQLQLEMSKDLDNENSSDTESFVSASDNNAQLEFDDITEERLVNESHRLKLFRETVLHTAGSHSHLEFYVSGLQHYIRHGILCRKMRTSEVGCESDTEFLAKVHCVRQASEMVFSSSETRQWFIESGRQAVSAVIDSAGKDSSDFQAAFDELVDYSSLTENWKQIKDELTDRGVIDLTFYDVLLDFVLLDAFDDLATPPYSVATAVQNRWLSARIKETALTTAIWGVLKAKSSYLQDPYGFMAHFYVVAQYVSPVLAWGFLGPDENLKEVCQVFQNHILGYIRDIFDFRTSDYSSIGSLCDSMVRLAKERSELLLRSDVDQTKMAASFDEALNLMSQELQQVEQS</sequence>
<reference evidence="10" key="1">
    <citation type="submission" date="2023-01" db="EMBL/GenBank/DDBJ databases">
        <title>Genome assembly of the deep-sea coral Lophelia pertusa.</title>
        <authorList>
            <person name="Herrera S."/>
            <person name="Cordes E."/>
        </authorList>
    </citation>
    <scope>NUCLEOTIDE SEQUENCE</scope>
    <source>
        <strain evidence="10">USNM1676648</strain>
        <tissue evidence="10">Polyp</tissue>
    </source>
</reference>
<evidence type="ECO:0000256" key="4">
    <source>
        <dbReference type="ARBA" id="ARBA00022787"/>
    </source>
</evidence>
<organism evidence="10 11">
    <name type="scientific">Desmophyllum pertusum</name>
    <dbReference type="NCBI Taxonomy" id="174260"/>
    <lineage>
        <taxon>Eukaryota</taxon>
        <taxon>Metazoa</taxon>
        <taxon>Cnidaria</taxon>
        <taxon>Anthozoa</taxon>
        <taxon>Hexacorallia</taxon>
        <taxon>Scleractinia</taxon>
        <taxon>Caryophylliina</taxon>
        <taxon>Caryophylliidae</taxon>
        <taxon>Desmophyllum</taxon>
    </lineage>
</organism>
<feature type="transmembrane region" description="Helical" evidence="9">
    <location>
        <begin position="6"/>
        <end position="26"/>
    </location>
</feature>
<keyword evidence="4" id="KW-1000">Mitochondrion outer membrane</keyword>
<comment type="subcellular location">
    <subcellularLocation>
        <location evidence="1">Mitochondrion outer membrane</location>
    </subcellularLocation>
</comment>
<name>A0A9X0CWF1_9CNID</name>
<dbReference type="GO" id="GO:0008053">
    <property type="term" value="P:mitochondrial fusion"/>
    <property type="evidence" value="ECO:0007669"/>
    <property type="project" value="InterPro"/>
</dbReference>
<dbReference type="AlphaFoldDB" id="A0A9X0CWF1"/>
<keyword evidence="11" id="KW-1185">Reference proteome</keyword>
<evidence type="ECO:0000256" key="5">
    <source>
        <dbReference type="ARBA" id="ARBA00022989"/>
    </source>
</evidence>
<evidence type="ECO:0000256" key="8">
    <source>
        <dbReference type="SAM" id="MobiDB-lite"/>
    </source>
</evidence>
<comment type="caution">
    <text evidence="10">The sequence shown here is derived from an EMBL/GenBank/DDBJ whole genome shotgun (WGS) entry which is preliminary data.</text>
</comment>
<dbReference type="PANTHER" id="PTHR21508:SF5">
    <property type="entry name" value="MITOGUARDIN"/>
    <property type="match status" value="1"/>
</dbReference>
<proteinExistence type="inferred from homology"/>
<evidence type="ECO:0000313" key="10">
    <source>
        <dbReference type="EMBL" id="KAJ7378071.1"/>
    </source>
</evidence>
<dbReference type="EMBL" id="MU826369">
    <property type="protein sequence ID" value="KAJ7378071.1"/>
    <property type="molecule type" value="Genomic_DNA"/>
</dbReference>
<keyword evidence="3 9" id="KW-0812">Transmembrane</keyword>
<dbReference type="PANTHER" id="PTHR21508">
    <property type="entry name" value="MITOGUARDIN"/>
    <property type="match status" value="1"/>
</dbReference>
<evidence type="ECO:0000256" key="9">
    <source>
        <dbReference type="SAM" id="Phobius"/>
    </source>
</evidence>
<evidence type="ECO:0000256" key="7">
    <source>
        <dbReference type="ARBA" id="ARBA00023136"/>
    </source>
</evidence>
<evidence type="ECO:0000256" key="2">
    <source>
        <dbReference type="ARBA" id="ARBA00008969"/>
    </source>
</evidence>
<dbReference type="Proteomes" id="UP001163046">
    <property type="component" value="Unassembled WGS sequence"/>
</dbReference>